<dbReference type="InterPro" id="IPR051641">
    <property type="entry name" value="RGK_GTP-binding_reg"/>
</dbReference>
<dbReference type="InterPro" id="IPR001806">
    <property type="entry name" value="Small_GTPase"/>
</dbReference>
<dbReference type="SMART" id="SM00173">
    <property type="entry name" value="RAS"/>
    <property type="match status" value="1"/>
</dbReference>
<reference evidence="4 5" key="1">
    <citation type="submission" date="2023-08" db="EMBL/GenBank/DDBJ databases">
        <title>A Necator americanus chromosomal reference genome.</title>
        <authorList>
            <person name="Ilik V."/>
            <person name="Petrzelkova K.J."/>
            <person name="Pardy F."/>
            <person name="Fuh T."/>
            <person name="Niatou-Singa F.S."/>
            <person name="Gouil Q."/>
            <person name="Baker L."/>
            <person name="Ritchie M.E."/>
            <person name="Jex A.R."/>
            <person name="Gazzola D."/>
            <person name="Li H."/>
            <person name="Toshio Fujiwara R."/>
            <person name="Zhan B."/>
            <person name="Aroian R.V."/>
            <person name="Pafco B."/>
            <person name="Schwarz E.M."/>
        </authorList>
    </citation>
    <scope>NUCLEOTIDE SEQUENCE [LARGE SCALE GENOMIC DNA]</scope>
    <source>
        <strain evidence="4 5">Aroian</strain>
        <tissue evidence="4">Whole animal</tissue>
    </source>
</reference>
<sequence>MQREHSCPWVVKRGVSGLEESEPKTSGSLHSAFIAYELTNEYEKHKILWADSCLVYSLSSSIGDGVLNMYSPVVRRSVRRLPQTPTGSPAIGHRRVQEVLSADPLSSGLLSPDMRQPLRSQSFKHRPRPLIEVKRTALEDVPNERRRSTPTITRRSSFVHRRVQEPRTDVWPEAKHASEVEEKFLRLPAADEYKRVRQFKIDEKGAVVSRGDSFRRKKSEVTIKSDKSPSPYPISGSDSARESRSESVSSSEESRREAATATTNDPSTSHRTYKIYVVGDTGTGKSSLIGQLITSEYKNAFADEIQDYENTVSISIGGQELDLIFFESDMADATWLTDEVDAFVVVYSIDSRRSWKQATMAIEMIRDSEKCRNLPIVVAGNKADLERKRTVTKNEVRTASAHFGFEPLEISVALDHDVDDLLVSLVAELKDAYAPDTSSIERKEKKPSPRIEDDFHAAIRRYSQRKKKALPEDVNTGKCSVLSPTCLFNKFKSWKKGASPRLQT</sequence>
<evidence type="ECO:0000256" key="2">
    <source>
        <dbReference type="ARBA" id="ARBA00022553"/>
    </source>
</evidence>
<dbReference type="InterPro" id="IPR027417">
    <property type="entry name" value="P-loop_NTPase"/>
</dbReference>
<evidence type="ECO:0000313" key="5">
    <source>
        <dbReference type="Proteomes" id="UP001303046"/>
    </source>
</evidence>
<organism evidence="4 5">
    <name type="scientific">Necator americanus</name>
    <name type="common">Human hookworm</name>
    <dbReference type="NCBI Taxonomy" id="51031"/>
    <lineage>
        <taxon>Eukaryota</taxon>
        <taxon>Metazoa</taxon>
        <taxon>Ecdysozoa</taxon>
        <taxon>Nematoda</taxon>
        <taxon>Chromadorea</taxon>
        <taxon>Rhabditida</taxon>
        <taxon>Rhabditina</taxon>
        <taxon>Rhabditomorpha</taxon>
        <taxon>Strongyloidea</taxon>
        <taxon>Ancylostomatidae</taxon>
        <taxon>Bunostominae</taxon>
        <taxon>Necator</taxon>
    </lineage>
</organism>
<evidence type="ECO:0008006" key="6">
    <source>
        <dbReference type="Google" id="ProtNLM"/>
    </source>
</evidence>
<gene>
    <name evidence="4" type="primary">Necator_chrI.g2389</name>
    <name evidence="4" type="ORF">RB195_006262</name>
</gene>
<keyword evidence="2" id="KW-0597">Phosphoprotein</keyword>
<dbReference type="Proteomes" id="UP001303046">
    <property type="component" value="Unassembled WGS sequence"/>
</dbReference>
<comment type="caution">
    <text evidence="4">The sequence shown here is derived from an EMBL/GenBank/DDBJ whole genome shotgun (WGS) entry which is preliminary data.</text>
</comment>
<dbReference type="PRINTS" id="PR00449">
    <property type="entry name" value="RASTRNSFRMNG"/>
</dbReference>
<dbReference type="Pfam" id="PF00071">
    <property type="entry name" value="Ras"/>
    <property type="match status" value="1"/>
</dbReference>
<dbReference type="PANTHER" id="PTHR45775">
    <property type="entry name" value="RAD, GEM/KIR FAMILY MEMBER 2, ISOFORM C"/>
    <property type="match status" value="1"/>
</dbReference>
<protein>
    <recommendedName>
        <fullName evidence="6">Ras family protein</fullName>
    </recommendedName>
</protein>
<dbReference type="PANTHER" id="PTHR45775:SF11">
    <property type="entry name" value="GTP-BINDING PROTEIN GEM"/>
    <property type="match status" value="1"/>
</dbReference>
<name>A0ABR1BRR9_NECAM</name>
<comment type="similarity">
    <text evidence="1">Belongs to the small GTPase superfamily. RGK family.</text>
</comment>
<dbReference type="SUPFAM" id="SSF52540">
    <property type="entry name" value="P-loop containing nucleoside triphosphate hydrolases"/>
    <property type="match status" value="1"/>
</dbReference>
<dbReference type="SMART" id="SM00175">
    <property type="entry name" value="RAB"/>
    <property type="match status" value="1"/>
</dbReference>
<evidence type="ECO:0000313" key="4">
    <source>
        <dbReference type="EMBL" id="KAK6729107.1"/>
    </source>
</evidence>
<evidence type="ECO:0000256" key="1">
    <source>
        <dbReference type="ARBA" id="ARBA00008846"/>
    </source>
</evidence>
<dbReference type="PROSITE" id="PS51421">
    <property type="entry name" value="RAS"/>
    <property type="match status" value="1"/>
</dbReference>
<dbReference type="EMBL" id="JAVFWL010000001">
    <property type="protein sequence ID" value="KAK6729107.1"/>
    <property type="molecule type" value="Genomic_DNA"/>
</dbReference>
<evidence type="ECO:0000256" key="3">
    <source>
        <dbReference type="SAM" id="MobiDB-lite"/>
    </source>
</evidence>
<keyword evidence="5" id="KW-1185">Reference proteome</keyword>
<dbReference type="Gene3D" id="3.40.50.300">
    <property type="entry name" value="P-loop containing nucleotide triphosphate hydrolases"/>
    <property type="match status" value="1"/>
</dbReference>
<proteinExistence type="inferred from homology"/>
<dbReference type="PROSITE" id="PS51419">
    <property type="entry name" value="RAB"/>
    <property type="match status" value="1"/>
</dbReference>
<accession>A0ABR1BRR9</accession>
<feature type="region of interest" description="Disordered" evidence="3">
    <location>
        <begin position="211"/>
        <end position="267"/>
    </location>
</feature>